<keyword evidence="2" id="KW-0238">DNA-binding</keyword>
<dbReference type="PANTHER" id="PTHR43280">
    <property type="entry name" value="ARAC-FAMILY TRANSCRIPTIONAL REGULATOR"/>
    <property type="match status" value="1"/>
</dbReference>
<evidence type="ECO:0000259" key="4">
    <source>
        <dbReference type="PROSITE" id="PS01124"/>
    </source>
</evidence>
<dbReference type="RefSeq" id="WP_311504283.1">
    <property type="nucleotide sequence ID" value="NZ_JAVRHK010000013.1"/>
</dbReference>
<dbReference type="SUPFAM" id="SSF46689">
    <property type="entry name" value="Homeodomain-like"/>
    <property type="match status" value="1"/>
</dbReference>
<gene>
    <name evidence="5" type="ORF">RM539_15270</name>
</gene>
<protein>
    <submittedName>
        <fullName evidence="5">Helix-turn-helix transcriptional regulator</fullName>
    </submittedName>
</protein>
<evidence type="ECO:0000313" key="5">
    <source>
        <dbReference type="EMBL" id="MDT0677943.1"/>
    </source>
</evidence>
<keyword evidence="3" id="KW-0804">Transcription</keyword>
<accession>A0ABU3DAF6</accession>
<proteinExistence type="predicted"/>
<organism evidence="5 6">
    <name type="scientific">Autumnicola musiva</name>
    <dbReference type="NCBI Taxonomy" id="3075589"/>
    <lineage>
        <taxon>Bacteria</taxon>
        <taxon>Pseudomonadati</taxon>
        <taxon>Bacteroidota</taxon>
        <taxon>Flavobacteriia</taxon>
        <taxon>Flavobacteriales</taxon>
        <taxon>Flavobacteriaceae</taxon>
        <taxon>Autumnicola</taxon>
    </lineage>
</organism>
<evidence type="ECO:0000313" key="6">
    <source>
        <dbReference type="Proteomes" id="UP001262582"/>
    </source>
</evidence>
<dbReference type="PRINTS" id="PR00032">
    <property type="entry name" value="HTHARAC"/>
</dbReference>
<dbReference type="Proteomes" id="UP001262582">
    <property type="component" value="Unassembled WGS sequence"/>
</dbReference>
<comment type="caution">
    <text evidence="5">The sequence shown here is derived from an EMBL/GenBank/DDBJ whole genome shotgun (WGS) entry which is preliminary data.</text>
</comment>
<reference evidence="5 6" key="1">
    <citation type="submission" date="2023-09" db="EMBL/GenBank/DDBJ databases">
        <authorList>
            <person name="Rey-Velasco X."/>
        </authorList>
    </citation>
    <scope>NUCLEOTIDE SEQUENCE [LARGE SCALE GENOMIC DNA]</scope>
    <source>
        <strain evidence="5 6">F117</strain>
    </source>
</reference>
<dbReference type="Gene3D" id="1.10.10.60">
    <property type="entry name" value="Homeodomain-like"/>
    <property type="match status" value="1"/>
</dbReference>
<dbReference type="SMART" id="SM00342">
    <property type="entry name" value="HTH_ARAC"/>
    <property type="match status" value="1"/>
</dbReference>
<dbReference type="InterPro" id="IPR009057">
    <property type="entry name" value="Homeodomain-like_sf"/>
</dbReference>
<dbReference type="PROSITE" id="PS01124">
    <property type="entry name" value="HTH_ARAC_FAMILY_2"/>
    <property type="match status" value="1"/>
</dbReference>
<name>A0ABU3DAF6_9FLAO</name>
<dbReference type="EMBL" id="JAVRHK010000013">
    <property type="protein sequence ID" value="MDT0677943.1"/>
    <property type="molecule type" value="Genomic_DNA"/>
</dbReference>
<keyword evidence="1" id="KW-0805">Transcription regulation</keyword>
<dbReference type="Pfam" id="PF12833">
    <property type="entry name" value="HTH_18"/>
    <property type="match status" value="1"/>
</dbReference>
<dbReference type="InterPro" id="IPR020449">
    <property type="entry name" value="Tscrpt_reg_AraC-type_HTH"/>
</dbReference>
<evidence type="ECO:0000256" key="1">
    <source>
        <dbReference type="ARBA" id="ARBA00023015"/>
    </source>
</evidence>
<feature type="domain" description="HTH araC/xylS-type" evidence="4">
    <location>
        <begin position="63"/>
        <end position="156"/>
    </location>
</feature>
<dbReference type="InterPro" id="IPR018060">
    <property type="entry name" value="HTH_AraC"/>
</dbReference>
<evidence type="ECO:0000256" key="3">
    <source>
        <dbReference type="ARBA" id="ARBA00023163"/>
    </source>
</evidence>
<sequence length="158" mass="18438">MHQMQDELKNNIDHYSQDLIVSHIELLLQYANRFYNRQFITRKATNNDVLLKFETVLNEYFEMQKPIEDGIPSVQYLADCLHMSPGYLSDLLRSLTGQSAQQHIHNKLIENAKVLLSASSLSVAEIAYELGFEYSQSFNRLFKRKTDLTPLEFRTSFN</sequence>
<dbReference type="PANTHER" id="PTHR43280:SF32">
    <property type="entry name" value="TRANSCRIPTIONAL REGULATORY PROTEIN"/>
    <property type="match status" value="1"/>
</dbReference>
<evidence type="ECO:0000256" key="2">
    <source>
        <dbReference type="ARBA" id="ARBA00023125"/>
    </source>
</evidence>
<keyword evidence="6" id="KW-1185">Reference proteome</keyword>